<keyword evidence="5 6" id="KW-0472">Membrane</keyword>
<feature type="domain" description="EamA" evidence="7">
    <location>
        <begin position="28"/>
        <end position="160"/>
    </location>
</feature>
<feature type="domain" description="EamA" evidence="7">
    <location>
        <begin position="172"/>
        <end position="305"/>
    </location>
</feature>
<keyword evidence="4 6" id="KW-1133">Transmembrane helix</keyword>
<keyword evidence="2" id="KW-1003">Cell membrane</keyword>
<dbReference type="HOGENOM" id="CLU_033863_3_0_5"/>
<evidence type="ECO:0000256" key="5">
    <source>
        <dbReference type="ARBA" id="ARBA00023136"/>
    </source>
</evidence>
<evidence type="ECO:0000259" key="7">
    <source>
        <dbReference type="Pfam" id="PF00892"/>
    </source>
</evidence>
<evidence type="ECO:0000256" key="6">
    <source>
        <dbReference type="SAM" id="Phobius"/>
    </source>
</evidence>
<feature type="transmembrane region" description="Helical" evidence="6">
    <location>
        <begin position="60"/>
        <end position="77"/>
    </location>
</feature>
<dbReference type="PATRIC" id="fig|1110502.3.peg.407"/>
<evidence type="ECO:0000313" key="9">
    <source>
        <dbReference type="Proteomes" id="UP000005258"/>
    </source>
</evidence>
<dbReference type="Gene3D" id="1.10.3730.20">
    <property type="match status" value="1"/>
</dbReference>
<feature type="transmembrane region" description="Helical" evidence="6">
    <location>
        <begin position="20"/>
        <end position="40"/>
    </location>
</feature>
<dbReference type="STRING" id="1110502.TMO_0396"/>
<feature type="transmembrane region" description="Helical" evidence="6">
    <location>
        <begin position="232"/>
        <end position="251"/>
    </location>
</feature>
<keyword evidence="3 6" id="KW-0812">Transmembrane</keyword>
<evidence type="ECO:0000256" key="2">
    <source>
        <dbReference type="ARBA" id="ARBA00022475"/>
    </source>
</evidence>
<feature type="transmembrane region" description="Helical" evidence="6">
    <location>
        <begin position="258"/>
        <end position="279"/>
    </location>
</feature>
<feature type="transmembrane region" description="Helical" evidence="6">
    <location>
        <begin position="89"/>
        <end position="112"/>
    </location>
</feature>
<dbReference type="Pfam" id="PF00892">
    <property type="entry name" value="EamA"/>
    <property type="match status" value="2"/>
</dbReference>
<dbReference type="InterPro" id="IPR051258">
    <property type="entry name" value="Diverse_Substrate_Transporter"/>
</dbReference>
<dbReference type="PANTHER" id="PTHR42920">
    <property type="entry name" value="OS03G0707200 PROTEIN-RELATED"/>
    <property type="match status" value="1"/>
</dbReference>
<reference evidence="8 9" key="1">
    <citation type="journal article" date="2012" name="J. Am. Chem. Soc.">
        <title>Bacterial biosynthesis and maturation of the didemnin anti-cancer agents.</title>
        <authorList>
            <person name="Xu Y."/>
            <person name="Kersten R.D."/>
            <person name="Nam S.J."/>
            <person name="Lu L."/>
            <person name="Al-Suwailem A.M."/>
            <person name="Zheng H."/>
            <person name="Fenical W."/>
            <person name="Dorrestein P.C."/>
            <person name="Moore B.S."/>
            <person name="Qian P.Y."/>
        </authorList>
    </citation>
    <scope>NUCLEOTIDE SEQUENCE [LARGE SCALE GENOMIC DNA]</scope>
    <source>
        <strain evidence="8 9">KA081020-065</strain>
    </source>
</reference>
<feature type="transmembrane region" description="Helical" evidence="6">
    <location>
        <begin position="118"/>
        <end position="135"/>
    </location>
</feature>
<dbReference type="InterPro" id="IPR037185">
    <property type="entry name" value="EmrE-like"/>
</dbReference>
<evidence type="ECO:0000313" key="8">
    <source>
        <dbReference type="EMBL" id="AFK52235.1"/>
    </source>
</evidence>
<feature type="transmembrane region" description="Helical" evidence="6">
    <location>
        <begin position="291"/>
        <end position="310"/>
    </location>
</feature>
<sequence length="314" mass="31685">MPLRDTTMTGSIRRTPASAAPSGSAVIIGLAWGLLGVLVWSGSFILTRFGVRTSLGPFDIIALRFMVAGLLLAPVILRRGLAWRRLGPLGLGLLVLGGGAPYALLSAAGLQYAPAGQAAALIPGLMTAAVALIGIRALGEPLTRPRMAGVAAVLAGSITIAAVSAGPGQTPGHAIFLCAALVWTGYVMVLRRSAIDGLHATAIAAVVSAVCYLPVYALFLPSAFGTAPVADMAIQAIYQGVGATVFGLYAFNQAVRRLGAAGGAALSALIPVVTMALAAPLLGEVPGPIDLVAALLITAGVLLLTVLRGCRRLG</sequence>
<accession>I3THJ7</accession>
<dbReference type="PANTHER" id="PTHR42920:SF5">
    <property type="entry name" value="EAMA DOMAIN-CONTAINING PROTEIN"/>
    <property type="match status" value="1"/>
</dbReference>
<gene>
    <name evidence="8" type="ordered locus">TMO_0396</name>
</gene>
<feature type="transmembrane region" description="Helical" evidence="6">
    <location>
        <begin position="202"/>
        <end position="220"/>
    </location>
</feature>
<organism evidence="8 9">
    <name type="scientific">Tistrella mobilis (strain KA081020-065)</name>
    <dbReference type="NCBI Taxonomy" id="1110502"/>
    <lineage>
        <taxon>Bacteria</taxon>
        <taxon>Pseudomonadati</taxon>
        <taxon>Pseudomonadota</taxon>
        <taxon>Alphaproteobacteria</taxon>
        <taxon>Geminicoccales</taxon>
        <taxon>Geminicoccaceae</taxon>
        <taxon>Tistrella</taxon>
    </lineage>
</organism>
<proteinExistence type="predicted"/>
<dbReference type="EMBL" id="CP003236">
    <property type="protein sequence ID" value="AFK52235.1"/>
    <property type="molecule type" value="Genomic_DNA"/>
</dbReference>
<dbReference type="KEGG" id="tmo:TMO_0396"/>
<dbReference type="InterPro" id="IPR000620">
    <property type="entry name" value="EamA_dom"/>
</dbReference>
<dbReference type="Proteomes" id="UP000005258">
    <property type="component" value="Chromosome"/>
</dbReference>
<dbReference type="GO" id="GO:0005886">
    <property type="term" value="C:plasma membrane"/>
    <property type="evidence" value="ECO:0007669"/>
    <property type="project" value="UniProtKB-SubCell"/>
</dbReference>
<dbReference type="eggNOG" id="COG0697">
    <property type="taxonomic scope" value="Bacteria"/>
</dbReference>
<dbReference type="SUPFAM" id="SSF103481">
    <property type="entry name" value="Multidrug resistance efflux transporter EmrE"/>
    <property type="match status" value="2"/>
</dbReference>
<comment type="subcellular location">
    <subcellularLocation>
        <location evidence="1">Cell membrane</location>
        <topology evidence="1">Multi-pass membrane protein</topology>
    </subcellularLocation>
</comment>
<keyword evidence="9" id="KW-1185">Reference proteome</keyword>
<evidence type="ECO:0000256" key="1">
    <source>
        <dbReference type="ARBA" id="ARBA00004651"/>
    </source>
</evidence>
<feature type="transmembrane region" description="Helical" evidence="6">
    <location>
        <begin position="172"/>
        <end position="190"/>
    </location>
</feature>
<feature type="transmembrane region" description="Helical" evidence="6">
    <location>
        <begin position="147"/>
        <end position="166"/>
    </location>
</feature>
<protein>
    <recommendedName>
        <fullName evidence="7">EamA domain-containing protein</fullName>
    </recommendedName>
</protein>
<dbReference type="RefSeq" id="WP_014743915.1">
    <property type="nucleotide sequence ID" value="NC_017956.1"/>
</dbReference>
<dbReference type="AlphaFoldDB" id="I3THJ7"/>
<evidence type="ECO:0000256" key="4">
    <source>
        <dbReference type="ARBA" id="ARBA00022989"/>
    </source>
</evidence>
<name>I3THJ7_TISMK</name>
<evidence type="ECO:0000256" key="3">
    <source>
        <dbReference type="ARBA" id="ARBA00022692"/>
    </source>
</evidence>